<keyword evidence="4" id="KW-1185">Reference proteome</keyword>
<protein>
    <submittedName>
        <fullName evidence="3">4Fe-4S dicluster domain-containing protein</fullName>
    </submittedName>
</protein>
<dbReference type="InterPro" id="IPR009010">
    <property type="entry name" value="Asp_de-COase-like_dom_sf"/>
</dbReference>
<dbReference type="InterPro" id="IPR017896">
    <property type="entry name" value="4Fe4S_Fe-S-bd"/>
</dbReference>
<dbReference type="PANTHER" id="PTHR42783">
    <property type="entry name" value="GLUTAMATE SYNTHASE [NADPH] SMALL CHAIN"/>
    <property type="match status" value="1"/>
</dbReference>
<evidence type="ECO:0000256" key="1">
    <source>
        <dbReference type="SAM" id="MobiDB-lite"/>
    </source>
</evidence>
<dbReference type="NCBIfam" id="TIGR04519">
    <property type="entry name" value="MoCo_extend_TAT"/>
    <property type="match status" value="1"/>
</dbReference>
<dbReference type="RefSeq" id="WP_138086831.1">
    <property type="nucleotide sequence ID" value="NZ_VAUV01000009.1"/>
</dbReference>
<feature type="region of interest" description="Disordered" evidence="1">
    <location>
        <begin position="518"/>
        <end position="538"/>
    </location>
</feature>
<dbReference type="Gene3D" id="2.40.40.20">
    <property type="match status" value="1"/>
</dbReference>
<dbReference type="Proteomes" id="UP000306196">
    <property type="component" value="Unassembled WGS sequence"/>
</dbReference>
<proteinExistence type="predicted"/>
<evidence type="ECO:0000313" key="3">
    <source>
        <dbReference type="EMBL" id="TLD70232.1"/>
    </source>
</evidence>
<dbReference type="InterPro" id="IPR030948">
    <property type="entry name" value="TAT_var_transloc_signal_dom"/>
</dbReference>
<sequence length="1098" mass="119995">MKRIWQHPEVKSERRYWRSLGEYHDTPEFKERLGREFDPSINFISEDERESSRRQFMKIMGGAAALAGLTLTSCRRPLQKILPFTDHVEWIIPGKPLLYATAMPRSGGATPMVVVTHEGRPTHLQGNPLHPSGGGLDVFAQASVLELYNPDRVKEVQAKGKVSSWKAFDKKLRAWDHMIWEKDGGEGVAILMSPNTSPTRSALLKEVAARLPKAKVYAYEPLHRGQQAAALKALVGPGVTVVPRLAKAERVFALDSDFLGLDADSELLVKDFMSMRAPVDPAKDKMNRLYVVENRYTLTGGMSDHRKPLAASLIPVAAAILAEEVGKLAGDAALQQAAAGLAGSVDIGLREWLATAAKDLVANRGKSLVFAGPRQSEAVQGLVLALNQTLGALGTTLELLQTGADEYAGADELLAEIKAKKIGYLFVTAESDPAYDLPGFEAAVREAKPRIVQLALRPNRTGHFAQWTLPATTYLESWGDVRQIDGTYSIVQPMISPLFGGISENDLLLALAGRKRLSPEPPAEESAEGAPAPLAPPQADPAYEAVKASFAALAGGWNEESWNHVLRDGFLKNSAYAIAGAMFNVGALAGLVAKAPMPSAAKPGGVEVVLAPSANMWDGRYIDNPWLHEAPDPITKLTWDNAAWISPRTFASLGLKKDGDTVTVTVGDKTLTLPAFQCPGHAHDSVTIPLGYGQKNVGSVIGEQRGFNGYLLRSGVNEFVLTGAQLTNAGGHYELANAQENYTMEGRALVREGTLDKFEGDPDFAQTQGMDSHIPPNISLYKGRMGRKSEENPEGFDYENEHQWGMVIDLSKCLGCSACAVACQSENNIPVVGKDQVRKGRIMHWIRMDRYFATSDGVRSEPDMSELDNPSMVSQPVACQQCESAPCETVCPVNATVHTEDGLNAMAYNRCIGTRYCANNCPYTARRFNFFDWNKRNPFTETKVVGITTGNLYAGPLGEKKPQEVIQLQKNPNVTVRMRGVIEKCTYCVQRLEEAKIRQRAKARDNPDELRVKDGMIKVACQASCSADAVIFGDLANPDAKIVEAKNSPRNYDLLKYIGTRPRTSYLARIRNVNQEMLPFEKDRIVPTGGSTSMKNSF</sequence>
<dbReference type="OrthoDB" id="9779457at2"/>
<name>A0A5R8KD44_9BACT</name>
<gene>
    <name evidence="3" type="ORF">FEM03_13685</name>
</gene>
<dbReference type="SUPFAM" id="SSF54862">
    <property type="entry name" value="4Fe-4S ferredoxins"/>
    <property type="match status" value="1"/>
</dbReference>
<dbReference type="Gene3D" id="3.30.70.20">
    <property type="match status" value="2"/>
</dbReference>
<dbReference type="PROSITE" id="PS51379">
    <property type="entry name" value="4FE4S_FER_2"/>
    <property type="match status" value="2"/>
</dbReference>
<organism evidence="3 4">
    <name type="scientific">Phragmitibacter flavus</name>
    <dbReference type="NCBI Taxonomy" id="2576071"/>
    <lineage>
        <taxon>Bacteria</taxon>
        <taxon>Pseudomonadati</taxon>
        <taxon>Verrucomicrobiota</taxon>
        <taxon>Verrucomicrobiia</taxon>
        <taxon>Verrucomicrobiales</taxon>
        <taxon>Verrucomicrobiaceae</taxon>
        <taxon>Phragmitibacter</taxon>
    </lineage>
</organism>
<evidence type="ECO:0000313" key="4">
    <source>
        <dbReference type="Proteomes" id="UP000306196"/>
    </source>
</evidence>
<dbReference type="SUPFAM" id="SSF50692">
    <property type="entry name" value="ADC-like"/>
    <property type="match status" value="1"/>
</dbReference>
<feature type="domain" description="4Fe-4S ferredoxin-type" evidence="2">
    <location>
        <begin position="804"/>
        <end position="834"/>
    </location>
</feature>
<dbReference type="CDD" id="cd10551">
    <property type="entry name" value="PsrB"/>
    <property type="match status" value="1"/>
</dbReference>
<comment type="caution">
    <text evidence="3">The sequence shown here is derived from an EMBL/GenBank/DDBJ whole genome shotgun (WGS) entry which is preliminary data.</text>
</comment>
<dbReference type="PANTHER" id="PTHR42783:SF3">
    <property type="entry name" value="GLUTAMATE SYNTHASE [NADPH] SMALL CHAIN-RELATED"/>
    <property type="match status" value="1"/>
</dbReference>
<feature type="domain" description="4Fe-4S ferredoxin-type" evidence="2">
    <location>
        <begin position="870"/>
        <end position="901"/>
    </location>
</feature>
<dbReference type="Gene3D" id="3.40.50.740">
    <property type="match status" value="1"/>
</dbReference>
<accession>A0A5R8KD44</accession>
<evidence type="ECO:0000259" key="2">
    <source>
        <dbReference type="PROSITE" id="PS51379"/>
    </source>
</evidence>
<dbReference type="SUPFAM" id="SSF53706">
    <property type="entry name" value="Formate dehydrogenase/DMSO reductase, domains 1-3"/>
    <property type="match status" value="1"/>
</dbReference>
<dbReference type="CDD" id="cd02784">
    <property type="entry name" value="MopB_CT_PHLH"/>
    <property type="match status" value="1"/>
</dbReference>
<dbReference type="AlphaFoldDB" id="A0A5R8KD44"/>
<reference evidence="3 4" key="1">
    <citation type="submission" date="2019-05" db="EMBL/GenBank/DDBJ databases">
        <title>Verrucobacter flavum gen. nov., sp. nov. a new member of the family Verrucomicrobiaceae.</title>
        <authorList>
            <person name="Szuroczki S."/>
            <person name="Abbaszade G."/>
            <person name="Szabo A."/>
            <person name="Felfoldi T."/>
            <person name="Schumann P."/>
            <person name="Boka K."/>
            <person name="Keki Z."/>
            <person name="Toumi M."/>
            <person name="Toth E."/>
        </authorList>
    </citation>
    <scope>NUCLEOTIDE SEQUENCE [LARGE SCALE GENOMIC DNA]</scope>
    <source>
        <strain evidence="3 4">MG-N-17</strain>
    </source>
</reference>
<dbReference type="EMBL" id="VAUV01000009">
    <property type="protein sequence ID" value="TLD70232.1"/>
    <property type="molecule type" value="Genomic_DNA"/>
</dbReference>